<organism evidence="2">
    <name type="scientific">Salmonella enterica subsp. enterica serovar Heidelberg</name>
    <dbReference type="NCBI Taxonomy" id="611"/>
    <lineage>
        <taxon>Bacteria</taxon>
        <taxon>Pseudomonadati</taxon>
        <taxon>Pseudomonadota</taxon>
        <taxon>Gammaproteobacteria</taxon>
        <taxon>Enterobacterales</taxon>
        <taxon>Enterobacteriaceae</taxon>
        <taxon>Salmonella</taxon>
    </lineage>
</organism>
<accession>A0A737SCG4</accession>
<protein>
    <submittedName>
        <fullName evidence="2">Uncharacterized protein</fullName>
    </submittedName>
</protein>
<reference evidence="2" key="1">
    <citation type="journal article" date="2018" name="Genome Biol.">
        <title>SKESA: strategic k-mer extension for scrupulous assemblies.</title>
        <authorList>
            <person name="Souvorov A."/>
            <person name="Agarwala R."/>
            <person name="Lipman D.J."/>
        </authorList>
    </citation>
    <scope>NUCLEOTIDE SEQUENCE</scope>
    <source>
        <strain evidence="2">NCTR-SF146</strain>
    </source>
</reference>
<name>A0A737SCG4_SALET</name>
<feature type="region of interest" description="Disordered" evidence="1">
    <location>
        <begin position="1"/>
        <end position="46"/>
    </location>
</feature>
<gene>
    <name evidence="2" type="ORF">GNA60_004952</name>
</gene>
<proteinExistence type="predicted"/>
<feature type="compositionally biased region" description="Polar residues" evidence="1">
    <location>
        <begin position="9"/>
        <end position="23"/>
    </location>
</feature>
<comment type="caution">
    <text evidence="2">The sequence shown here is derived from an EMBL/GenBank/DDBJ whole genome shotgun (WGS) entry which is preliminary data.</text>
</comment>
<dbReference type="AlphaFoldDB" id="A0A737SCG4"/>
<sequence length="46" mass="5079">MKNKAPPTLQKTLQILSNSTQPITAKRRRPRPKGGNNIAFNNGCCN</sequence>
<dbReference type="EMBL" id="DAATFA010000042">
    <property type="protein sequence ID" value="HAE8482675.1"/>
    <property type="molecule type" value="Genomic_DNA"/>
</dbReference>
<evidence type="ECO:0000313" key="2">
    <source>
        <dbReference type="EMBL" id="HAE8482675.1"/>
    </source>
</evidence>
<reference evidence="2" key="2">
    <citation type="submission" date="2018-07" db="EMBL/GenBank/DDBJ databases">
        <authorList>
            <consortium name="NCBI Pathogen Detection Project"/>
        </authorList>
    </citation>
    <scope>NUCLEOTIDE SEQUENCE</scope>
    <source>
        <strain evidence="2">NCTR-SF146</strain>
    </source>
</reference>
<evidence type="ECO:0000256" key="1">
    <source>
        <dbReference type="SAM" id="MobiDB-lite"/>
    </source>
</evidence>